<keyword evidence="2" id="KW-1133">Transmembrane helix</keyword>
<dbReference type="PANTHER" id="PTHR43646">
    <property type="entry name" value="GLYCOSYLTRANSFERASE"/>
    <property type="match status" value="1"/>
</dbReference>
<keyword evidence="5" id="KW-1185">Reference proteome</keyword>
<dbReference type="AlphaFoldDB" id="A0A927BYS6"/>
<evidence type="ECO:0000256" key="1">
    <source>
        <dbReference type="SAM" id="MobiDB-lite"/>
    </source>
</evidence>
<feature type="transmembrane region" description="Helical" evidence="2">
    <location>
        <begin position="325"/>
        <end position="344"/>
    </location>
</feature>
<accession>A0A927BYS6</accession>
<dbReference type="PANTHER" id="PTHR43646:SF3">
    <property type="entry name" value="SLR1566 PROTEIN"/>
    <property type="match status" value="1"/>
</dbReference>
<feature type="domain" description="Glycosyltransferase 2-like" evidence="3">
    <location>
        <begin position="103"/>
        <end position="204"/>
    </location>
</feature>
<feature type="compositionally biased region" description="Basic and acidic residues" evidence="1">
    <location>
        <begin position="50"/>
        <end position="63"/>
    </location>
</feature>
<evidence type="ECO:0000313" key="4">
    <source>
        <dbReference type="EMBL" id="MBD2848225.1"/>
    </source>
</evidence>
<feature type="transmembrane region" description="Helical" evidence="2">
    <location>
        <begin position="351"/>
        <end position="373"/>
    </location>
</feature>
<reference evidence="4" key="1">
    <citation type="submission" date="2020-09" db="EMBL/GenBank/DDBJ databases">
        <title>A novel bacterium of genus Paenibacillus, isolated from South China Sea.</title>
        <authorList>
            <person name="Huang H."/>
            <person name="Mo K."/>
            <person name="Hu Y."/>
        </authorList>
    </citation>
    <scope>NUCLEOTIDE SEQUENCE</scope>
    <source>
        <strain evidence="4">IB182496</strain>
    </source>
</reference>
<keyword evidence="2" id="KW-0812">Transmembrane</keyword>
<dbReference type="InterPro" id="IPR029044">
    <property type="entry name" value="Nucleotide-diphossugar_trans"/>
</dbReference>
<name>A0A927BYS6_9BACL</name>
<dbReference type="Pfam" id="PF00535">
    <property type="entry name" value="Glycos_transf_2"/>
    <property type="match status" value="1"/>
</dbReference>
<feature type="transmembrane region" description="Helical" evidence="2">
    <location>
        <begin position="6"/>
        <end position="22"/>
    </location>
</feature>
<feature type="transmembrane region" description="Helical" evidence="2">
    <location>
        <begin position="225"/>
        <end position="245"/>
    </location>
</feature>
<evidence type="ECO:0000259" key="3">
    <source>
        <dbReference type="Pfam" id="PF00535"/>
    </source>
</evidence>
<dbReference type="SUPFAM" id="SSF53448">
    <property type="entry name" value="Nucleotide-diphospho-sugar transferases"/>
    <property type="match status" value="1"/>
</dbReference>
<feature type="region of interest" description="Disordered" evidence="1">
    <location>
        <begin position="32"/>
        <end position="73"/>
    </location>
</feature>
<comment type="caution">
    <text evidence="4">The sequence shown here is derived from an EMBL/GenBank/DDBJ whole genome shotgun (WGS) entry which is preliminary data.</text>
</comment>
<gene>
    <name evidence="4" type="ORF">IDH44_23775</name>
</gene>
<evidence type="ECO:0000256" key="2">
    <source>
        <dbReference type="SAM" id="Phobius"/>
    </source>
</evidence>
<organism evidence="4 5">
    <name type="scientific">Paenibacillus sabuli</name>
    <dbReference type="NCBI Taxonomy" id="2772509"/>
    <lineage>
        <taxon>Bacteria</taxon>
        <taxon>Bacillati</taxon>
        <taxon>Bacillota</taxon>
        <taxon>Bacilli</taxon>
        <taxon>Bacillales</taxon>
        <taxon>Paenibacillaceae</taxon>
        <taxon>Paenibacillus</taxon>
    </lineage>
</organism>
<dbReference type="RefSeq" id="WP_190921321.1">
    <property type="nucleotide sequence ID" value="NZ_JACXIZ010000058.1"/>
</dbReference>
<protein>
    <submittedName>
        <fullName evidence="4">Glycosyltransferase</fullName>
    </submittedName>
</protein>
<proteinExistence type="predicted"/>
<feature type="transmembrane region" description="Helical" evidence="2">
    <location>
        <begin position="385"/>
        <end position="407"/>
    </location>
</feature>
<dbReference type="Proteomes" id="UP000621560">
    <property type="component" value="Unassembled WGS sequence"/>
</dbReference>
<dbReference type="InterPro" id="IPR001173">
    <property type="entry name" value="Glyco_trans_2-like"/>
</dbReference>
<dbReference type="Gene3D" id="3.90.550.10">
    <property type="entry name" value="Spore Coat Polysaccharide Biosynthesis Protein SpsA, Chain A"/>
    <property type="match status" value="1"/>
</dbReference>
<sequence length="431" mass="45169">MDSLAFALGCSAVGLLGGWLMLRRMRRLELAQHPAQPEPDQPESSLLEPNQRDQPDLPEKAEARPGAFDETEVRPIAAAGDERQGHRAGAQPGRSSPKPVALTVVIPARNEAHNLGALLGSLQAQRVPAAEVLVVDDGSEDGTAEVAKRLGARVVVPGPLPAGWLGKSWACWQGAAAAAQPQLLFLDADIVLEPQALERLSTAASGAELLSVQPYHSMQHHYERLSAVFNIVVLASVALGGGAFGPCVMCRKQDYLAAGGHAAVKGRVLDNHALSGAFRARGMRVHSRSGRGVMRFRMYPQGLRQLLGGWSKSFASGAAATPPPALAVIVLWLAGAASAAGLAARALDEPSAAAAFAAGLAYAAHAALFAALLRRAGRFGRWPALLYPLPLVLFFAVFARSAAQTFVRRRVSWKGRSIATGSGGGPDDASA</sequence>
<dbReference type="EMBL" id="JACXIZ010000058">
    <property type="protein sequence ID" value="MBD2848225.1"/>
    <property type="molecule type" value="Genomic_DNA"/>
</dbReference>
<keyword evidence="2" id="KW-0472">Membrane</keyword>
<dbReference type="CDD" id="cd00761">
    <property type="entry name" value="Glyco_tranf_GTA_type"/>
    <property type="match status" value="1"/>
</dbReference>
<evidence type="ECO:0000313" key="5">
    <source>
        <dbReference type="Proteomes" id="UP000621560"/>
    </source>
</evidence>